<dbReference type="EMBL" id="JAZDWU010000009">
    <property type="protein sequence ID" value="KAK9991790.1"/>
    <property type="molecule type" value="Genomic_DNA"/>
</dbReference>
<dbReference type="Gene3D" id="1.25.40.90">
    <property type="match status" value="1"/>
</dbReference>
<dbReference type="PROSITE" id="PS50942">
    <property type="entry name" value="ENTH"/>
    <property type="match status" value="1"/>
</dbReference>
<dbReference type="GO" id="GO:0030276">
    <property type="term" value="F:clathrin binding"/>
    <property type="evidence" value="ECO:0007669"/>
    <property type="project" value="TreeGrafter"/>
</dbReference>
<sequence>MITRSKNLITKSKSFTDGIVRYPILSALLADVFIVKEIPAIVMGSLLLDHIKKQASSFLQEKYKNARLAFTDVTEAELLVEEATNNDPCSLDARIMTRIAEASFEIDDYWRIVDILHNRLSSNDWKRWRQSYKSLVLLGFLLTHGPEEFAEEFQCDTDVIQELGTFKHIDEKGFNWGISMQKKSDEILKLLGGGETLKQARLKALKVTKEIQGFGGSMGYPSSSTPSTTTPSSSSSEALRFSSFLSCSTTSPTWNDINELDKHQLYSPKKEVLGSYSQGGIHDEENPIFPASNKNSEGSHLWDSPQIQETGSLLDSEDEEDDKKDGFMSGICSKLVGSSPSRGNHEKVGFRSVSDAGRMTKKRFDRQHSLWY</sequence>
<reference evidence="7 8" key="1">
    <citation type="submission" date="2024-01" db="EMBL/GenBank/DDBJ databases">
        <title>A telomere-to-telomere, gap-free genome of sweet tea (Lithocarpus litseifolius).</title>
        <authorList>
            <person name="Zhou J."/>
        </authorList>
    </citation>
    <scope>NUCLEOTIDE SEQUENCE [LARGE SCALE GENOMIC DNA]</scope>
    <source>
        <strain evidence="7">Zhou-2022a</strain>
        <tissue evidence="7">Leaf</tissue>
    </source>
</reference>
<evidence type="ECO:0000256" key="4">
    <source>
        <dbReference type="ARBA" id="ARBA00023329"/>
    </source>
</evidence>
<evidence type="ECO:0000256" key="2">
    <source>
        <dbReference type="ARBA" id="ARBA00004555"/>
    </source>
</evidence>
<evidence type="ECO:0000256" key="1">
    <source>
        <dbReference type="ARBA" id="ARBA00004132"/>
    </source>
</evidence>
<dbReference type="GO" id="GO:0006897">
    <property type="term" value="P:endocytosis"/>
    <property type="evidence" value="ECO:0007669"/>
    <property type="project" value="TreeGrafter"/>
</dbReference>
<dbReference type="GO" id="GO:0005886">
    <property type="term" value="C:plasma membrane"/>
    <property type="evidence" value="ECO:0007669"/>
    <property type="project" value="TreeGrafter"/>
</dbReference>
<evidence type="ECO:0000313" key="7">
    <source>
        <dbReference type="EMBL" id="KAK9991790.1"/>
    </source>
</evidence>
<dbReference type="Proteomes" id="UP001459277">
    <property type="component" value="Unassembled WGS sequence"/>
</dbReference>
<dbReference type="SUPFAM" id="SSF48464">
    <property type="entry name" value="ENTH/VHS domain"/>
    <property type="match status" value="1"/>
</dbReference>
<evidence type="ECO:0000259" key="6">
    <source>
        <dbReference type="PROSITE" id="PS50942"/>
    </source>
</evidence>
<accession>A0AAW2C0I0</accession>
<dbReference type="AlphaFoldDB" id="A0AAW2C0I0"/>
<organism evidence="7 8">
    <name type="scientific">Lithocarpus litseifolius</name>
    <dbReference type="NCBI Taxonomy" id="425828"/>
    <lineage>
        <taxon>Eukaryota</taxon>
        <taxon>Viridiplantae</taxon>
        <taxon>Streptophyta</taxon>
        <taxon>Embryophyta</taxon>
        <taxon>Tracheophyta</taxon>
        <taxon>Spermatophyta</taxon>
        <taxon>Magnoliopsida</taxon>
        <taxon>eudicotyledons</taxon>
        <taxon>Gunneridae</taxon>
        <taxon>Pentapetalae</taxon>
        <taxon>rosids</taxon>
        <taxon>fabids</taxon>
        <taxon>Fagales</taxon>
        <taxon>Fagaceae</taxon>
        <taxon>Lithocarpus</taxon>
    </lineage>
</organism>
<protein>
    <recommendedName>
        <fullName evidence="6">ENTH domain-containing protein</fullName>
    </recommendedName>
</protein>
<dbReference type="InterPro" id="IPR008942">
    <property type="entry name" value="ENTH_VHS"/>
</dbReference>
<keyword evidence="4" id="KW-0968">Cytoplasmic vesicle</keyword>
<name>A0AAW2C0I0_9ROSI</name>
<proteinExistence type="predicted"/>
<evidence type="ECO:0000313" key="8">
    <source>
        <dbReference type="Proteomes" id="UP001459277"/>
    </source>
</evidence>
<comment type="caution">
    <text evidence="7">The sequence shown here is derived from an EMBL/GenBank/DDBJ whole genome shotgun (WGS) entry which is preliminary data.</text>
</comment>
<evidence type="ECO:0000256" key="5">
    <source>
        <dbReference type="SAM" id="MobiDB-lite"/>
    </source>
</evidence>
<dbReference type="PANTHER" id="PTHR12276">
    <property type="entry name" value="EPSIN/ENT-RELATED"/>
    <property type="match status" value="1"/>
</dbReference>
<gene>
    <name evidence="7" type="ORF">SO802_026775</name>
</gene>
<dbReference type="InterPro" id="IPR013809">
    <property type="entry name" value="ENTH"/>
</dbReference>
<dbReference type="CDD" id="cd03571">
    <property type="entry name" value="ENTH"/>
    <property type="match status" value="1"/>
</dbReference>
<feature type="region of interest" description="Disordered" evidence="5">
    <location>
        <begin position="276"/>
        <end position="303"/>
    </location>
</feature>
<dbReference type="SMART" id="SM00273">
    <property type="entry name" value="ENTH"/>
    <property type="match status" value="1"/>
</dbReference>
<evidence type="ECO:0000256" key="3">
    <source>
        <dbReference type="ARBA" id="ARBA00023034"/>
    </source>
</evidence>
<comment type="subcellular location">
    <subcellularLocation>
        <location evidence="1">Cytoplasmic vesicle</location>
        <location evidence="1">Clathrin-coated vesicle</location>
    </subcellularLocation>
    <subcellularLocation>
        <location evidence="2">Golgi apparatus</location>
    </subcellularLocation>
</comment>
<keyword evidence="8" id="KW-1185">Reference proteome</keyword>
<dbReference type="GO" id="GO:0030125">
    <property type="term" value="C:clathrin vesicle coat"/>
    <property type="evidence" value="ECO:0007669"/>
    <property type="project" value="TreeGrafter"/>
</dbReference>
<dbReference type="GO" id="GO:0005768">
    <property type="term" value="C:endosome"/>
    <property type="evidence" value="ECO:0007669"/>
    <property type="project" value="TreeGrafter"/>
</dbReference>
<dbReference type="GO" id="GO:0005794">
    <property type="term" value="C:Golgi apparatus"/>
    <property type="evidence" value="ECO:0007669"/>
    <property type="project" value="UniProtKB-SubCell"/>
</dbReference>
<dbReference type="Pfam" id="PF01417">
    <property type="entry name" value="ENTH"/>
    <property type="match status" value="1"/>
</dbReference>
<feature type="region of interest" description="Disordered" evidence="5">
    <location>
        <begin position="216"/>
        <end position="235"/>
    </location>
</feature>
<feature type="domain" description="ENTH" evidence="6">
    <location>
        <begin position="68"/>
        <end position="201"/>
    </location>
</feature>
<dbReference type="PANTHER" id="PTHR12276:SF95">
    <property type="entry name" value="ENTH_VHS FAMILY PROTEIN"/>
    <property type="match status" value="1"/>
</dbReference>
<dbReference type="GO" id="GO:0005543">
    <property type="term" value="F:phospholipid binding"/>
    <property type="evidence" value="ECO:0007669"/>
    <property type="project" value="TreeGrafter"/>
</dbReference>
<feature type="region of interest" description="Disordered" evidence="5">
    <location>
        <begin position="335"/>
        <end position="354"/>
    </location>
</feature>
<keyword evidence="3" id="KW-0333">Golgi apparatus</keyword>
<feature type="compositionally biased region" description="Low complexity" evidence="5">
    <location>
        <begin position="221"/>
        <end position="235"/>
    </location>
</feature>